<feature type="repeat" description="TPR" evidence="1">
    <location>
        <begin position="9"/>
        <end position="42"/>
    </location>
</feature>
<organism evidence="2 3">
    <name type="scientific">Ruminococcus bromii</name>
    <dbReference type="NCBI Taxonomy" id="40518"/>
    <lineage>
        <taxon>Bacteria</taxon>
        <taxon>Bacillati</taxon>
        <taxon>Bacillota</taxon>
        <taxon>Clostridia</taxon>
        <taxon>Eubacteriales</taxon>
        <taxon>Oscillospiraceae</taxon>
        <taxon>Ruminococcus</taxon>
    </lineage>
</organism>
<protein>
    <submittedName>
        <fullName evidence="2">Tetratricopeptide repeat protein</fullName>
    </submittedName>
</protein>
<evidence type="ECO:0000313" key="3">
    <source>
        <dbReference type="Proteomes" id="UP001056693"/>
    </source>
</evidence>
<keyword evidence="1" id="KW-0802">TPR repeat</keyword>
<dbReference type="SUPFAM" id="SSF48452">
    <property type="entry name" value="TPR-like"/>
    <property type="match status" value="1"/>
</dbReference>
<name>A0ABT0NK60_9FIRM</name>
<reference evidence="2 3" key="1">
    <citation type="submission" date="2019-03" db="EMBL/GenBank/DDBJ databases">
        <authorList>
            <person name="Molinero N."/>
            <person name="Sanchez B."/>
            <person name="Walker A."/>
            <person name="Duncan S."/>
            <person name="Delgado S."/>
            <person name="Margolles A."/>
        </authorList>
    </citation>
    <scope>NUCLEOTIDE SEQUENCE [LARGE SCALE GENOMIC DNA]</scope>
    <source>
        <strain evidence="2 3">IPLA60002</strain>
    </source>
</reference>
<proteinExistence type="predicted"/>
<evidence type="ECO:0000256" key="1">
    <source>
        <dbReference type="PROSITE-ProRule" id="PRU00339"/>
    </source>
</evidence>
<dbReference type="EMBL" id="SNUZ01000022">
    <property type="protein sequence ID" value="MCL3788650.1"/>
    <property type="molecule type" value="Genomic_DNA"/>
</dbReference>
<dbReference type="Pfam" id="PF00515">
    <property type="entry name" value="TPR_1"/>
    <property type="match status" value="1"/>
</dbReference>
<dbReference type="Gene3D" id="1.25.40.10">
    <property type="entry name" value="Tetratricopeptide repeat domain"/>
    <property type="match status" value="1"/>
</dbReference>
<sequence>MPENHPDISASYNNVGHAYYELGDYKKALEYYQRLLSIQNDTLL</sequence>
<gene>
    <name evidence="2" type="ORF">E2N93_11800</name>
</gene>
<dbReference type="PROSITE" id="PS50293">
    <property type="entry name" value="TPR_REGION"/>
    <property type="match status" value="1"/>
</dbReference>
<dbReference type="InterPro" id="IPR019734">
    <property type="entry name" value="TPR_rpt"/>
</dbReference>
<dbReference type="SMART" id="SM00028">
    <property type="entry name" value="TPR"/>
    <property type="match status" value="1"/>
</dbReference>
<dbReference type="Proteomes" id="UP001056693">
    <property type="component" value="Unassembled WGS sequence"/>
</dbReference>
<evidence type="ECO:0000313" key="2">
    <source>
        <dbReference type="EMBL" id="MCL3788650.1"/>
    </source>
</evidence>
<keyword evidence="3" id="KW-1185">Reference proteome</keyword>
<comment type="caution">
    <text evidence="2">The sequence shown here is derived from an EMBL/GenBank/DDBJ whole genome shotgun (WGS) entry which is preliminary data.</text>
</comment>
<accession>A0ABT0NK60</accession>
<dbReference type="PROSITE" id="PS50005">
    <property type="entry name" value="TPR"/>
    <property type="match status" value="1"/>
</dbReference>
<dbReference type="InterPro" id="IPR011990">
    <property type="entry name" value="TPR-like_helical_dom_sf"/>
</dbReference>